<protein>
    <recommendedName>
        <fullName evidence="3">DUF385 domain-containing protein</fullName>
    </recommendedName>
</protein>
<evidence type="ECO:0000313" key="2">
    <source>
        <dbReference type="Proteomes" id="UP001597417"/>
    </source>
</evidence>
<proteinExistence type="predicted"/>
<gene>
    <name evidence="1" type="ORF">ACFSXZ_22250</name>
</gene>
<dbReference type="Gene3D" id="2.30.110.10">
    <property type="entry name" value="Electron Transport, Fmn-binding Protein, Chain A"/>
    <property type="match status" value="1"/>
</dbReference>
<dbReference type="RefSeq" id="WP_378267075.1">
    <property type="nucleotide sequence ID" value="NZ_JBHUKR010000011.1"/>
</dbReference>
<organism evidence="1 2">
    <name type="scientific">Amycolatopsis pigmentata</name>
    <dbReference type="NCBI Taxonomy" id="450801"/>
    <lineage>
        <taxon>Bacteria</taxon>
        <taxon>Bacillati</taxon>
        <taxon>Actinomycetota</taxon>
        <taxon>Actinomycetes</taxon>
        <taxon>Pseudonocardiales</taxon>
        <taxon>Pseudonocardiaceae</taxon>
        <taxon>Amycolatopsis</taxon>
    </lineage>
</organism>
<name>A0ABW5FZW2_9PSEU</name>
<dbReference type="EMBL" id="JBHUKR010000011">
    <property type="protein sequence ID" value="MFD2419057.1"/>
    <property type="molecule type" value="Genomic_DNA"/>
</dbReference>
<evidence type="ECO:0000313" key="1">
    <source>
        <dbReference type="EMBL" id="MFD2419057.1"/>
    </source>
</evidence>
<dbReference type="Proteomes" id="UP001597417">
    <property type="component" value="Unassembled WGS sequence"/>
</dbReference>
<comment type="caution">
    <text evidence="1">The sequence shown here is derived from an EMBL/GenBank/DDBJ whole genome shotgun (WGS) entry which is preliminary data.</text>
</comment>
<evidence type="ECO:0008006" key="3">
    <source>
        <dbReference type="Google" id="ProtNLM"/>
    </source>
</evidence>
<keyword evidence="2" id="KW-1185">Reference proteome</keyword>
<accession>A0ABW5FZW2</accession>
<sequence>MDYRTVVRTGAGRVNARVLALRSSRRWGPLVRKHLTVVTYTGRRTGRTFSIPVGYRRKGDVVTIRVGLPDAKTWWRNFLGEGNPISVELDGTDRQGHAVARRDEKGRVTVTVRLHPSDRTPS</sequence>
<reference evidence="2" key="1">
    <citation type="journal article" date="2019" name="Int. J. Syst. Evol. Microbiol.">
        <title>The Global Catalogue of Microorganisms (GCM) 10K type strain sequencing project: providing services to taxonomists for standard genome sequencing and annotation.</title>
        <authorList>
            <consortium name="The Broad Institute Genomics Platform"/>
            <consortium name="The Broad Institute Genome Sequencing Center for Infectious Disease"/>
            <person name="Wu L."/>
            <person name="Ma J."/>
        </authorList>
    </citation>
    <scope>NUCLEOTIDE SEQUENCE [LARGE SCALE GENOMIC DNA]</scope>
    <source>
        <strain evidence="2">CGMCC 4.7645</strain>
    </source>
</reference>
<dbReference type="InterPro" id="IPR012349">
    <property type="entry name" value="Split_barrel_FMN-bd"/>
</dbReference>